<dbReference type="Pfam" id="PF00078">
    <property type="entry name" value="RVT_1"/>
    <property type="match status" value="1"/>
</dbReference>
<dbReference type="EMBL" id="BGPR01000262">
    <property type="protein sequence ID" value="GBM08960.1"/>
    <property type="molecule type" value="Genomic_DNA"/>
</dbReference>
<reference evidence="2 3" key="1">
    <citation type="journal article" date="2019" name="Sci. Rep.">
        <title>Orb-weaving spider Araneus ventricosus genome elucidates the spidroin gene catalogue.</title>
        <authorList>
            <person name="Kono N."/>
            <person name="Nakamura H."/>
            <person name="Ohtoshi R."/>
            <person name="Moran D.A.P."/>
            <person name="Shinohara A."/>
            <person name="Yoshida Y."/>
            <person name="Fujiwara M."/>
            <person name="Mori M."/>
            <person name="Tomita M."/>
            <person name="Arakawa K."/>
        </authorList>
    </citation>
    <scope>NUCLEOTIDE SEQUENCE [LARGE SCALE GENOMIC DNA]</scope>
</reference>
<organism evidence="2 3">
    <name type="scientific">Araneus ventricosus</name>
    <name type="common">Orbweaver spider</name>
    <name type="synonym">Epeira ventricosa</name>
    <dbReference type="NCBI Taxonomy" id="182803"/>
    <lineage>
        <taxon>Eukaryota</taxon>
        <taxon>Metazoa</taxon>
        <taxon>Ecdysozoa</taxon>
        <taxon>Arthropoda</taxon>
        <taxon>Chelicerata</taxon>
        <taxon>Arachnida</taxon>
        <taxon>Araneae</taxon>
        <taxon>Araneomorphae</taxon>
        <taxon>Entelegynae</taxon>
        <taxon>Araneoidea</taxon>
        <taxon>Araneidae</taxon>
        <taxon>Araneus</taxon>
    </lineage>
</organism>
<sequence>MGLFPTCFKIGVVLLFYKEVKENENHMAYRPISLLLTLGKQLEKLMTQRLNYHLSTTRQRSSRQFGFREGRSIYHVLDELMQQVENCRGRKNHTAIISVDIQEAFDNLPHKLLKSST</sequence>
<evidence type="ECO:0000313" key="2">
    <source>
        <dbReference type="EMBL" id="GBM08960.1"/>
    </source>
</evidence>
<dbReference type="PROSITE" id="PS50878">
    <property type="entry name" value="RT_POL"/>
    <property type="match status" value="1"/>
</dbReference>
<comment type="caution">
    <text evidence="2">The sequence shown here is derived from an EMBL/GenBank/DDBJ whole genome shotgun (WGS) entry which is preliminary data.</text>
</comment>
<keyword evidence="3" id="KW-1185">Reference proteome</keyword>
<name>A0A4Y2CWZ3_ARAVE</name>
<gene>
    <name evidence="2" type="ORF">AVEN_57493_1</name>
</gene>
<dbReference type="PANTHER" id="PTHR19446">
    <property type="entry name" value="REVERSE TRANSCRIPTASES"/>
    <property type="match status" value="1"/>
</dbReference>
<evidence type="ECO:0000313" key="3">
    <source>
        <dbReference type="Proteomes" id="UP000499080"/>
    </source>
</evidence>
<protein>
    <recommendedName>
        <fullName evidence="1">Reverse transcriptase domain-containing protein</fullName>
    </recommendedName>
</protein>
<feature type="domain" description="Reverse transcriptase" evidence="1">
    <location>
        <begin position="1"/>
        <end position="117"/>
    </location>
</feature>
<accession>A0A4Y2CWZ3</accession>
<dbReference type="Proteomes" id="UP000499080">
    <property type="component" value="Unassembled WGS sequence"/>
</dbReference>
<proteinExistence type="predicted"/>
<dbReference type="OrthoDB" id="786283at2759"/>
<dbReference type="InterPro" id="IPR000477">
    <property type="entry name" value="RT_dom"/>
</dbReference>
<evidence type="ECO:0000259" key="1">
    <source>
        <dbReference type="PROSITE" id="PS50878"/>
    </source>
</evidence>
<dbReference type="AlphaFoldDB" id="A0A4Y2CWZ3"/>